<keyword evidence="2" id="KW-0186">Copper</keyword>
<evidence type="ECO:0000256" key="1">
    <source>
        <dbReference type="ARBA" id="ARBA00022729"/>
    </source>
</evidence>
<proteinExistence type="predicted"/>
<feature type="chain" id="PRO_5031395065" description="CopC domain-containing protein" evidence="3">
    <location>
        <begin position="18"/>
        <end position="121"/>
    </location>
</feature>
<dbReference type="RefSeq" id="WP_183624140.1">
    <property type="nucleotide sequence ID" value="NZ_JACIDX010000005.1"/>
</dbReference>
<dbReference type="InterPro" id="IPR014755">
    <property type="entry name" value="Cu-Rt/internalin_Ig-like"/>
</dbReference>
<keyword evidence="1 3" id="KW-0732">Signal</keyword>
<dbReference type="GO" id="GO:0046688">
    <property type="term" value="P:response to copper ion"/>
    <property type="evidence" value="ECO:0007669"/>
    <property type="project" value="InterPro"/>
</dbReference>
<evidence type="ECO:0000259" key="4">
    <source>
        <dbReference type="Pfam" id="PF04234"/>
    </source>
</evidence>
<dbReference type="SUPFAM" id="SSF81296">
    <property type="entry name" value="E set domains"/>
    <property type="match status" value="1"/>
</dbReference>
<keyword evidence="6" id="KW-1185">Reference proteome</keyword>
<sequence length="121" mass="12590">MRFLILPLIAIATPAMATPALTSATPAEGSDTANITRITLNFSEAVDPAASGVDVMMTGMPGMDHHDPMKMAGVKVAVSPDGRSLVATLARPLSEGTYAVRWHVADKSAQKASGALTFNTH</sequence>
<dbReference type="Pfam" id="PF04234">
    <property type="entry name" value="CopC"/>
    <property type="match status" value="1"/>
</dbReference>
<accession>A0A7W6CDI8</accession>
<dbReference type="Proteomes" id="UP000548867">
    <property type="component" value="Unassembled WGS sequence"/>
</dbReference>
<dbReference type="Gene3D" id="2.60.40.1220">
    <property type="match status" value="1"/>
</dbReference>
<evidence type="ECO:0000313" key="5">
    <source>
        <dbReference type="EMBL" id="MBB3954558.1"/>
    </source>
</evidence>
<feature type="signal peptide" evidence="3">
    <location>
        <begin position="1"/>
        <end position="17"/>
    </location>
</feature>
<reference evidence="5 6" key="1">
    <citation type="submission" date="2020-08" db="EMBL/GenBank/DDBJ databases">
        <title>Genomic Encyclopedia of Type Strains, Phase IV (KMG-IV): sequencing the most valuable type-strain genomes for metagenomic binning, comparative biology and taxonomic classification.</title>
        <authorList>
            <person name="Goeker M."/>
        </authorList>
    </citation>
    <scope>NUCLEOTIDE SEQUENCE [LARGE SCALE GENOMIC DNA]</scope>
    <source>
        <strain evidence="5 6">DSM 27057</strain>
    </source>
</reference>
<feature type="domain" description="CopC" evidence="4">
    <location>
        <begin position="20"/>
        <end position="119"/>
    </location>
</feature>
<dbReference type="GO" id="GO:0005507">
    <property type="term" value="F:copper ion binding"/>
    <property type="evidence" value="ECO:0007669"/>
    <property type="project" value="InterPro"/>
</dbReference>
<dbReference type="InterPro" id="IPR007348">
    <property type="entry name" value="CopC_dom"/>
</dbReference>
<gene>
    <name evidence="5" type="ORF">GGR38_001497</name>
</gene>
<dbReference type="EMBL" id="JACIDX010000005">
    <property type="protein sequence ID" value="MBB3954558.1"/>
    <property type="molecule type" value="Genomic_DNA"/>
</dbReference>
<organism evidence="5 6">
    <name type="scientific">Novosphingobium sediminicola</name>
    <dbReference type="NCBI Taxonomy" id="563162"/>
    <lineage>
        <taxon>Bacteria</taxon>
        <taxon>Pseudomonadati</taxon>
        <taxon>Pseudomonadota</taxon>
        <taxon>Alphaproteobacteria</taxon>
        <taxon>Sphingomonadales</taxon>
        <taxon>Sphingomonadaceae</taxon>
        <taxon>Novosphingobium</taxon>
    </lineage>
</organism>
<evidence type="ECO:0000256" key="2">
    <source>
        <dbReference type="ARBA" id="ARBA00023008"/>
    </source>
</evidence>
<dbReference type="InterPro" id="IPR014756">
    <property type="entry name" value="Ig_E-set"/>
</dbReference>
<protein>
    <recommendedName>
        <fullName evidence="4">CopC domain-containing protein</fullName>
    </recommendedName>
</protein>
<name>A0A7W6CDI8_9SPHN</name>
<dbReference type="GO" id="GO:0042597">
    <property type="term" value="C:periplasmic space"/>
    <property type="evidence" value="ECO:0007669"/>
    <property type="project" value="InterPro"/>
</dbReference>
<dbReference type="AlphaFoldDB" id="A0A7W6CDI8"/>
<evidence type="ECO:0000313" key="6">
    <source>
        <dbReference type="Proteomes" id="UP000548867"/>
    </source>
</evidence>
<comment type="caution">
    <text evidence="5">The sequence shown here is derived from an EMBL/GenBank/DDBJ whole genome shotgun (WGS) entry which is preliminary data.</text>
</comment>
<evidence type="ECO:0000256" key="3">
    <source>
        <dbReference type="SAM" id="SignalP"/>
    </source>
</evidence>